<evidence type="ECO:0000313" key="3">
    <source>
        <dbReference type="Proteomes" id="UP000076502"/>
    </source>
</evidence>
<reference evidence="2 3" key="1">
    <citation type="submission" date="2015-07" db="EMBL/GenBank/DDBJ databases">
        <title>The genome of Dufourea novaeangliae.</title>
        <authorList>
            <person name="Pan H."/>
            <person name="Kapheim K."/>
        </authorList>
    </citation>
    <scope>NUCLEOTIDE SEQUENCE [LARGE SCALE GENOMIC DNA]</scope>
    <source>
        <strain evidence="2">0120121106</strain>
        <tissue evidence="2">Whole body</tissue>
    </source>
</reference>
<evidence type="ECO:0000256" key="1">
    <source>
        <dbReference type="SAM" id="MobiDB-lite"/>
    </source>
</evidence>
<name>A0A154PE38_DUFNO</name>
<evidence type="ECO:0000313" key="2">
    <source>
        <dbReference type="EMBL" id="KZC09538.1"/>
    </source>
</evidence>
<organism evidence="2 3">
    <name type="scientific">Dufourea novaeangliae</name>
    <name type="common">Sweat bee</name>
    <dbReference type="NCBI Taxonomy" id="178035"/>
    <lineage>
        <taxon>Eukaryota</taxon>
        <taxon>Metazoa</taxon>
        <taxon>Ecdysozoa</taxon>
        <taxon>Arthropoda</taxon>
        <taxon>Hexapoda</taxon>
        <taxon>Insecta</taxon>
        <taxon>Pterygota</taxon>
        <taxon>Neoptera</taxon>
        <taxon>Endopterygota</taxon>
        <taxon>Hymenoptera</taxon>
        <taxon>Apocrita</taxon>
        <taxon>Aculeata</taxon>
        <taxon>Apoidea</taxon>
        <taxon>Anthophila</taxon>
        <taxon>Halictidae</taxon>
        <taxon>Rophitinae</taxon>
        <taxon>Dufourea</taxon>
    </lineage>
</organism>
<keyword evidence="3" id="KW-1185">Reference proteome</keyword>
<gene>
    <name evidence="2" type="ORF">WN55_00210</name>
</gene>
<feature type="region of interest" description="Disordered" evidence="1">
    <location>
        <begin position="160"/>
        <end position="183"/>
    </location>
</feature>
<protein>
    <submittedName>
        <fullName evidence="2">Uncharacterized protein</fullName>
    </submittedName>
</protein>
<proteinExistence type="predicted"/>
<dbReference type="AlphaFoldDB" id="A0A154PE38"/>
<accession>A0A154PE38</accession>
<feature type="compositionally biased region" description="Polar residues" evidence="1">
    <location>
        <begin position="165"/>
        <end position="183"/>
    </location>
</feature>
<sequence>MTNGDPYLPEQPRSGRKRPPFNMVCLWAVILVGAATDHKFVGDGVCPNPAWLADCVPLPVTHGYPPQGITIKDVIPLVHREVPTLLPKILGPSTSTPCTKDQDGGLNGPYKYRNEPFQEAKRNEVAAEPVARGRRAVQHNDDATGQVVATARCLLFTSGGRGGVESTSEQQQTGRQAGVHRSSSCSYILRRNQLERDPGPVVRELRSRQAERYPTALQPIAGFRPPSNVEE</sequence>
<dbReference type="EMBL" id="KQ434870">
    <property type="protein sequence ID" value="KZC09538.1"/>
    <property type="molecule type" value="Genomic_DNA"/>
</dbReference>
<dbReference type="Proteomes" id="UP000076502">
    <property type="component" value="Unassembled WGS sequence"/>
</dbReference>